<protein>
    <submittedName>
        <fullName evidence="1">Uncharacterized protein</fullName>
    </submittedName>
</protein>
<gene>
    <name evidence="1" type="ORF">AOQ84DRAFT_253710</name>
</gene>
<organism evidence="1 2">
    <name type="scientific">Glonium stellatum</name>
    <dbReference type="NCBI Taxonomy" id="574774"/>
    <lineage>
        <taxon>Eukaryota</taxon>
        <taxon>Fungi</taxon>
        <taxon>Dikarya</taxon>
        <taxon>Ascomycota</taxon>
        <taxon>Pezizomycotina</taxon>
        <taxon>Dothideomycetes</taxon>
        <taxon>Pleosporomycetidae</taxon>
        <taxon>Gloniales</taxon>
        <taxon>Gloniaceae</taxon>
        <taxon>Glonium</taxon>
    </lineage>
</organism>
<feature type="non-terminal residue" evidence="1">
    <location>
        <position position="1"/>
    </location>
</feature>
<dbReference type="AlphaFoldDB" id="A0A8E2EPC5"/>
<name>A0A8E2EPC5_9PEZI</name>
<proteinExistence type="predicted"/>
<evidence type="ECO:0000313" key="2">
    <source>
        <dbReference type="Proteomes" id="UP000250140"/>
    </source>
</evidence>
<sequence length="54" mass="5820">IYDVVVVHTVLSLHPIRASAVASHAARGTVEHKDDDMILETNLTAIHAVFSVAK</sequence>
<dbReference type="EMBL" id="KV750964">
    <property type="protein sequence ID" value="OCL02394.1"/>
    <property type="molecule type" value="Genomic_DNA"/>
</dbReference>
<dbReference type="Proteomes" id="UP000250140">
    <property type="component" value="Unassembled WGS sequence"/>
</dbReference>
<reference evidence="1 2" key="1">
    <citation type="journal article" date="2016" name="Nat. Commun.">
        <title>Ectomycorrhizal ecology is imprinted in the genome of the dominant symbiotic fungus Cenococcum geophilum.</title>
        <authorList>
            <consortium name="DOE Joint Genome Institute"/>
            <person name="Peter M."/>
            <person name="Kohler A."/>
            <person name="Ohm R.A."/>
            <person name="Kuo A."/>
            <person name="Krutzmann J."/>
            <person name="Morin E."/>
            <person name="Arend M."/>
            <person name="Barry K.W."/>
            <person name="Binder M."/>
            <person name="Choi C."/>
            <person name="Clum A."/>
            <person name="Copeland A."/>
            <person name="Grisel N."/>
            <person name="Haridas S."/>
            <person name="Kipfer T."/>
            <person name="LaButti K."/>
            <person name="Lindquist E."/>
            <person name="Lipzen A."/>
            <person name="Maire R."/>
            <person name="Meier B."/>
            <person name="Mihaltcheva S."/>
            <person name="Molinier V."/>
            <person name="Murat C."/>
            <person name="Poggeler S."/>
            <person name="Quandt C.A."/>
            <person name="Sperisen C."/>
            <person name="Tritt A."/>
            <person name="Tisserant E."/>
            <person name="Crous P.W."/>
            <person name="Henrissat B."/>
            <person name="Nehls U."/>
            <person name="Egli S."/>
            <person name="Spatafora J.W."/>
            <person name="Grigoriev I.V."/>
            <person name="Martin F.M."/>
        </authorList>
    </citation>
    <scope>NUCLEOTIDE SEQUENCE [LARGE SCALE GENOMIC DNA]</scope>
    <source>
        <strain evidence="1 2">CBS 207.34</strain>
    </source>
</reference>
<keyword evidence="2" id="KW-1185">Reference proteome</keyword>
<evidence type="ECO:0000313" key="1">
    <source>
        <dbReference type="EMBL" id="OCL02394.1"/>
    </source>
</evidence>
<accession>A0A8E2EPC5</accession>
<feature type="non-terminal residue" evidence="1">
    <location>
        <position position="54"/>
    </location>
</feature>